<accession>A0ABD2LQA4</accession>
<dbReference type="InterPro" id="IPR002735">
    <property type="entry name" value="Transl_init_fac_IF2/IF5_dom"/>
</dbReference>
<dbReference type="Proteomes" id="UP001620626">
    <property type="component" value="Unassembled WGS sequence"/>
</dbReference>
<dbReference type="Pfam" id="PF01873">
    <property type="entry name" value="eIF-5_eIF-2B"/>
    <property type="match status" value="1"/>
</dbReference>
<comment type="similarity">
    <text evidence="1">Belongs to the eIF-2-beta/eIF-5 family.</text>
</comment>
<dbReference type="PANTHER" id="PTHR23001:SF3">
    <property type="entry name" value="EUKARYOTIC TRANSLATION INITIATION FACTOR 2 SUBUNIT 2"/>
    <property type="match status" value="1"/>
</dbReference>
<reference evidence="7 8" key="1">
    <citation type="submission" date="2024-10" db="EMBL/GenBank/DDBJ databases">
        <authorList>
            <person name="Kim D."/>
        </authorList>
    </citation>
    <scope>NUCLEOTIDE SEQUENCE [LARGE SCALE GENOMIC DNA]</scope>
    <source>
        <strain evidence="7">BH-2024</strain>
    </source>
</reference>
<sequence>MAIFEISDPENPLARPTGHQSMVQKSCNCPSDFPKEAIPQRGLELTLCPYQASGYTTASPGRFKPGGSVWAETVALGGHPSKCANPNSDQSCHQLGRLNEYVRCHTCRSSDTELTKDVSRLFFIQCKRCVSRFAVSSIKSGYTAMVGKRAALRRAAEATAGGGTQEFYYPF</sequence>
<feature type="domain" description="Translation initiation factor IF2/IF5" evidence="6">
    <location>
        <begin position="99"/>
        <end position="131"/>
    </location>
</feature>
<protein>
    <recommendedName>
        <fullName evidence="4">Eukaryotic translation initiation factor 2 subunit 2</fullName>
    </recommendedName>
    <alternativeName>
        <fullName evidence="5">Eukaryotic translation initiation factor 2 subunit beta</fullName>
    </alternativeName>
</protein>
<proteinExistence type="inferred from homology"/>
<dbReference type="InterPro" id="IPR016190">
    <property type="entry name" value="Transl_init_fac_IF2/IF5_Zn-bd"/>
</dbReference>
<gene>
    <name evidence="7" type="ORF">niasHT_002714</name>
</gene>
<evidence type="ECO:0000313" key="7">
    <source>
        <dbReference type="EMBL" id="KAL3117304.1"/>
    </source>
</evidence>
<dbReference type="Gene3D" id="3.30.30.170">
    <property type="match status" value="1"/>
</dbReference>
<dbReference type="PANTHER" id="PTHR23001">
    <property type="entry name" value="EUKARYOTIC TRANSLATION INITIATION FACTOR"/>
    <property type="match status" value="1"/>
</dbReference>
<keyword evidence="8" id="KW-1185">Reference proteome</keyword>
<dbReference type="AlphaFoldDB" id="A0ABD2LQA4"/>
<dbReference type="SUPFAM" id="SSF75689">
    <property type="entry name" value="Zinc-binding domain of translation initiation factor 2 beta"/>
    <property type="match status" value="1"/>
</dbReference>
<dbReference type="EMBL" id="JBICBT010000331">
    <property type="protein sequence ID" value="KAL3117304.1"/>
    <property type="molecule type" value="Genomic_DNA"/>
</dbReference>
<evidence type="ECO:0000313" key="8">
    <source>
        <dbReference type="Proteomes" id="UP001620626"/>
    </source>
</evidence>
<keyword evidence="3" id="KW-0648">Protein biosynthesis</keyword>
<name>A0ABD2LQA4_9BILA</name>
<evidence type="ECO:0000259" key="6">
    <source>
        <dbReference type="Pfam" id="PF01873"/>
    </source>
</evidence>
<dbReference type="GO" id="GO:0003743">
    <property type="term" value="F:translation initiation factor activity"/>
    <property type="evidence" value="ECO:0007669"/>
    <property type="project" value="UniProtKB-KW"/>
</dbReference>
<dbReference type="InterPro" id="IPR045196">
    <property type="entry name" value="IF2/IF5"/>
</dbReference>
<evidence type="ECO:0000256" key="3">
    <source>
        <dbReference type="ARBA" id="ARBA00022917"/>
    </source>
</evidence>
<evidence type="ECO:0000256" key="2">
    <source>
        <dbReference type="ARBA" id="ARBA00022540"/>
    </source>
</evidence>
<keyword evidence="2" id="KW-0396">Initiation factor</keyword>
<evidence type="ECO:0000256" key="4">
    <source>
        <dbReference type="ARBA" id="ARBA00040874"/>
    </source>
</evidence>
<organism evidence="7 8">
    <name type="scientific">Heterodera trifolii</name>
    <dbReference type="NCBI Taxonomy" id="157864"/>
    <lineage>
        <taxon>Eukaryota</taxon>
        <taxon>Metazoa</taxon>
        <taxon>Ecdysozoa</taxon>
        <taxon>Nematoda</taxon>
        <taxon>Chromadorea</taxon>
        <taxon>Rhabditida</taxon>
        <taxon>Tylenchina</taxon>
        <taxon>Tylenchomorpha</taxon>
        <taxon>Tylenchoidea</taxon>
        <taxon>Heteroderidae</taxon>
        <taxon>Heteroderinae</taxon>
        <taxon>Heterodera</taxon>
    </lineage>
</organism>
<comment type="caution">
    <text evidence="7">The sequence shown here is derived from an EMBL/GenBank/DDBJ whole genome shotgun (WGS) entry which is preliminary data.</text>
</comment>
<evidence type="ECO:0000256" key="5">
    <source>
        <dbReference type="ARBA" id="ARBA00042452"/>
    </source>
</evidence>
<evidence type="ECO:0000256" key="1">
    <source>
        <dbReference type="ARBA" id="ARBA00010397"/>
    </source>
</evidence>